<sequence>MPRYEDYKILKKLGRGASGKTFLVLHVPSGQKFVMKRVDYIAEEDKIKANHAVEQMKLYSSRYTVQLVEAFPFDIDLCIVMQYCTGGDLRQLIVKFQTLPEEERLMRVWEIACQIIIALDYLHSNGVVHRGIKPENIFINEDGTVQIGDFGFVKEFNENDYASIAGTKVYMASEVFQLGKVDFHSDIFSVGVVLFELLTGKHPFDAGTEQGTIERIKSGKVGLFPQFVSKDMRDIVGAMLSVDPTRRPTTKKILSCDTIRMYLRMSEIANMNKSNEQSQEMSISLKNTGKYAKFAED</sequence>
<dbReference type="InterPro" id="IPR011009">
    <property type="entry name" value="Kinase-like_dom_sf"/>
</dbReference>
<feature type="domain" description="Protein kinase" evidence="11">
    <location>
        <begin position="7"/>
        <end position="263"/>
    </location>
</feature>
<dbReference type="EC" id="2.7.11.1" evidence="2"/>
<evidence type="ECO:0000256" key="3">
    <source>
        <dbReference type="ARBA" id="ARBA00022527"/>
    </source>
</evidence>
<dbReference type="GO" id="GO:0005524">
    <property type="term" value="F:ATP binding"/>
    <property type="evidence" value="ECO:0007669"/>
    <property type="project" value="UniProtKB-UniRule"/>
</dbReference>
<comment type="caution">
    <text evidence="12">The sequence shown here is derived from an EMBL/GenBank/DDBJ whole genome shotgun (WGS) entry which is preliminary data.</text>
</comment>
<comment type="catalytic activity">
    <reaction evidence="8">
        <text>L-threonyl-[protein] + ATP = O-phospho-L-threonyl-[protein] + ADP + H(+)</text>
        <dbReference type="Rhea" id="RHEA:46608"/>
        <dbReference type="Rhea" id="RHEA-COMP:11060"/>
        <dbReference type="Rhea" id="RHEA-COMP:11605"/>
        <dbReference type="ChEBI" id="CHEBI:15378"/>
        <dbReference type="ChEBI" id="CHEBI:30013"/>
        <dbReference type="ChEBI" id="CHEBI:30616"/>
        <dbReference type="ChEBI" id="CHEBI:61977"/>
        <dbReference type="ChEBI" id="CHEBI:456216"/>
        <dbReference type="EC" id="2.7.11.1"/>
    </reaction>
</comment>
<gene>
    <name evidence="12" type="ORF">EZS28_012467</name>
</gene>
<evidence type="ECO:0000256" key="8">
    <source>
        <dbReference type="ARBA" id="ARBA00047899"/>
    </source>
</evidence>
<evidence type="ECO:0000256" key="4">
    <source>
        <dbReference type="ARBA" id="ARBA00022679"/>
    </source>
</evidence>
<dbReference type="Proteomes" id="UP000324800">
    <property type="component" value="Unassembled WGS sequence"/>
</dbReference>
<dbReference type="InterPro" id="IPR050660">
    <property type="entry name" value="NEK_Ser/Thr_kinase"/>
</dbReference>
<feature type="binding site" evidence="10">
    <location>
        <position position="36"/>
    </location>
    <ligand>
        <name>ATP</name>
        <dbReference type="ChEBI" id="CHEBI:30616"/>
    </ligand>
</feature>
<evidence type="ECO:0000259" key="11">
    <source>
        <dbReference type="PROSITE" id="PS50011"/>
    </source>
</evidence>
<dbReference type="InterPro" id="IPR017441">
    <property type="entry name" value="Protein_kinase_ATP_BS"/>
</dbReference>
<dbReference type="InterPro" id="IPR000719">
    <property type="entry name" value="Prot_kinase_dom"/>
</dbReference>
<dbReference type="PANTHER" id="PTHR43671:SF98">
    <property type="entry name" value="SERINE_THREONINE-PROTEIN KINASE NEK11"/>
    <property type="match status" value="1"/>
</dbReference>
<comment type="catalytic activity">
    <reaction evidence="9">
        <text>L-seryl-[protein] + ATP = O-phospho-L-seryl-[protein] + ADP + H(+)</text>
        <dbReference type="Rhea" id="RHEA:17989"/>
        <dbReference type="Rhea" id="RHEA-COMP:9863"/>
        <dbReference type="Rhea" id="RHEA-COMP:11604"/>
        <dbReference type="ChEBI" id="CHEBI:15378"/>
        <dbReference type="ChEBI" id="CHEBI:29999"/>
        <dbReference type="ChEBI" id="CHEBI:30616"/>
        <dbReference type="ChEBI" id="CHEBI:83421"/>
        <dbReference type="ChEBI" id="CHEBI:456216"/>
        <dbReference type="EC" id="2.7.11.1"/>
    </reaction>
</comment>
<comment type="similarity">
    <text evidence="1">Belongs to the protein kinase superfamily. NEK Ser/Thr protein kinase family. NIMA subfamily.</text>
</comment>
<dbReference type="SUPFAM" id="SSF56112">
    <property type="entry name" value="Protein kinase-like (PK-like)"/>
    <property type="match status" value="1"/>
</dbReference>
<evidence type="ECO:0000256" key="2">
    <source>
        <dbReference type="ARBA" id="ARBA00012513"/>
    </source>
</evidence>
<keyword evidence="5 10" id="KW-0547">Nucleotide-binding</keyword>
<evidence type="ECO:0000313" key="12">
    <source>
        <dbReference type="EMBL" id="KAA6392008.1"/>
    </source>
</evidence>
<keyword evidence="7 10" id="KW-0067">ATP-binding</keyword>
<evidence type="ECO:0000313" key="13">
    <source>
        <dbReference type="Proteomes" id="UP000324800"/>
    </source>
</evidence>
<protein>
    <recommendedName>
        <fullName evidence="2">non-specific serine/threonine protein kinase</fullName>
        <ecNumber evidence="2">2.7.11.1</ecNumber>
    </recommendedName>
</protein>
<dbReference type="GO" id="GO:0004674">
    <property type="term" value="F:protein serine/threonine kinase activity"/>
    <property type="evidence" value="ECO:0007669"/>
    <property type="project" value="UniProtKB-KW"/>
</dbReference>
<evidence type="ECO:0000256" key="7">
    <source>
        <dbReference type="ARBA" id="ARBA00022840"/>
    </source>
</evidence>
<dbReference type="EMBL" id="SNRW01002691">
    <property type="protein sequence ID" value="KAA6392008.1"/>
    <property type="molecule type" value="Genomic_DNA"/>
</dbReference>
<reference evidence="12 13" key="1">
    <citation type="submission" date="2019-03" db="EMBL/GenBank/DDBJ databases">
        <title>Single cell metagenomics reveals metabolic interactions within the superorganism composed of flagellate Streblomastix strix and complex community of Bacteroidetes bacteria on its surface.</title>
        <authorList>
            <person name="Treitli S.C."/>
            <person name="Kolisko M."/>
            <person name="Husnik F."/>
            <person name="Keeling P."/>
            <person name="Hampl V."/>
        </authorList>
    </citation>
    <scope>NUCLEOTIDE SEQUENCE [LARGE SCALE GENOMIC DNA]</scope>
    <source>
        <strain evidence="12">ST1C</strain>
    </source>
</reference>
<proteinExistence type="inferred from homology"/>
<dbReference type="AlphaFoldDB" id="A0A5J4WAM8"/>
<evidence type="ECO:0000256" key="9">
    <source>
        <dbReference type="ARBA" id="ARBA00048679"/>
    </source>
</evidence>
<dbReference type="PANTHER" id="PTHR43671">
    <property type="entry name" value="SERINE/THREONINE-PROTEIN KINASE NEK"/>
    <property type="match status" value="1"/>
</dbReference>
<name>A0A5J4WAM8_9EUKA</name>
<dbReference type="PROSITE" id="PS50011">
    <property type="entry name" value="PROTEIN_KINASE_DOM"/>
    <property type="match status" value="1"/>
</dbReference>
<dbReference type="Gene3D" id="1.10.510.10">
    <property type="entry name" value="Transferase(Phosphotransferase) domain 1"/>
    <property type="match status" value="1"/>
</dbReference>
<keyword evidence="4" id="KW-0808">Transferase</keyword>
<organism evidence="12 13">
    <name type="scientific">Streblomastix strix</name>
    <dbReference type="NCBI Taxonomy" id="222440"/>
    <lineage>
        <taxon>Eukaryota</taxon>
        <taxon>Metamonada</taxon>
        <taxon>Preaxostyla</taxon>
        <taxon>Oxymonadida</taxon>
        <taxon>Streblomastigidae</taxon>
        <taxon>Streblomastix</taxon>
    </lineage>
</organism>
<dbReference type="PROSITE" id="PS00107">
    <property type="entry name" value="PROTEIN_KINASE_ATP"/>
    <property type="match status" value="1"/>
</dbReference>
<evidence type="ECO:0000256" key="6">
    <source>
        <dbReference type="ARBA" id="ARBA00022777"/>
    </source>
</evidence>
<evidence type="ECO:0000256" key="1">
    <source>
        <dbReference type="ARBA" id="ARBA00010886"/>
    </source>
</evidence>
<keyword evidence="3" id="KW-0723">Serine/threonine-protein kinase</keyword>
<dbReference type="OrthoDB" id="68483at2759"/>
<dbReference type="Pfam" id="PF00069">
    <property type="entry name" value="Pkinase"/>
    <property type="match status" value="1"/>
</dbReference>
<evidence type="ECO:0000256" key="5">
    <source>
        <dbReference type="ARBA" id="ARBA00022741"/>
    </source>
</evidence>
<evidence type="ECO:0000256" key="10">
    <source>
        <dbReference type="PROSITE-ProRule" id="PRU10141"/>
    </source>
</evidence>
<accession>A0A5J4WAM8</accession>
<keyword evidence="6 12" id="KW-0418">Kinase</keyword>